<evidence type="ECO:0000256" key="3">
    <source>
        <dbReference type="ARBA" id="ARBA00022723"/>
    </source>
</evidence>
<dbReference type="InterPro" id="IPR036909">
    <property type="entry name" value="Cyt_c-like_dom_sf"/>
</dbReference>
<dbReference type="EMBL" id="JACDXW010000001">
    <property type="protein sequence ID" value="MCB5362303.1"/>
    <property type="molecule type" value="Genomic_DNA"/>
</dbReference>
<name>A0ABS8C8E6_9BURK</name>
<dbReference type="RefSeq" id="WP_226952536.1">
    <property type="nucleotide sequence ID" value="NZ_JACDXW010000001.1"/>
</dbReference>
<reference evidence="9 10" key="1">
    <citation type="submission" date="2020-07" db="EMBL/GenBank/DDBJ databases">
        <title>Pusillimonas sp. nov., isolated from poultry manure in Taiwan.</title>
        <authorList>
            <person name="Lin S.-Y."/>
            <person name="Tang Y.-S."/>
            <person name="Young C.-C."/>
        </authorList>
    </citation>
    <scope>NUCLEOTIDE SEQUENCE [LARGE SCALE GENOMIC DNA]</scope>
    <source>
        <strain evidence="9 10">CC-YST705</strain>
    </source>
</reference>
<dbReference type="InterPro" id="IPR050597">
    <property type="entry name" value="Cytochrome_c_Oxidase_Subunit"/>
</dbReference>
<dbReference type="Pfam" id="PF00034">
    <property type="entry name" value="Cytochrom_C"/>
    <property type="match status" value="1"/>
</dbReference>
<dbReference type="Gene3D" id="1.10.760.10">
    <property type="entry name" value="Cytochrome c-like domain"/>
    <property type="match status" value="1"/>
</dbReference>
<accession>A0ABS8C8E6</accession>
<keyword evidence="3 6" id="KW-0479">Metal-binding</keyword>
<evidence type="ECO:0000259" key="8">
    <source>
        <dbReference type="PROSITE" id="PS51007"/>
    </source>
</evidence>
<dbReference type="InterPro" id="IPR009056">
    <property type="entry name" value="Cyt_c-like_dom"/>
</dbReference>
<keyword evidence="1" id="KW-0813">Transport</keyword>
<dbReference type="SUPFAM" id="SSF46626">
    <property type="entry name" value="Cytochrome c"/>
    <property type="match status" value="1"/>
</dbReference>
<feature type="domain" description="Cytochrome c" evidence="8">
    <location>
        <begin position="31"/>
        <end position="118"/>
    </location>
</feature>
<gene>
    <name evidence="9" type="ORF">H0484_00815</name>
</gene>
<dbReference type="Proteomes" id="UP000776983">
    <property type="component" value="Unassembled WGS sequence"/>
</dbReference>
<dbReference type="PROSITE" id="PS51007">
    <property type="entry name" value="CYTC"/>
    <property type="match status" value="1"/>
</dbReference>
<evidence type="ECO:0000256" key="7">
    <source>
        <dbReference type="SAM" id="SignalP"/>
    </source>
</evidence>
<organism evidence="9 10">
    <name type="scientific">Mesopusillimonas faecipullorum</name>
    <dbReference type="NCBI Taxonomy" id="2755040"/>
    <lineage>
        <taxon>Bacteria</taxon>
        <taxon>Pseudomonadati</taxon>
        <taxon>Pseudomonadota</taxon>
        <taxon>Betaproteobacteria</taxon>
        <taxon>Burkholderiales</taxon>
        <taxon>Alcaligenaceae</taxon>
        <taxon>Mesopusillimonas</taxon>
    </lineage>
</organism>
<keyword evidence="4" id="KW-0249">Electron transport</keyword>
<feature type="chain" id="PRO_5046268995" evidence="7">
    <location>
        <begin position="30"/>
        <end position="118"/>
    </location>
</feature>
<evidence type="ECO:0000313" key="10">
    <source>
        <dbReference type="Proteomes" id="UP000776983"/>
    </source>
</evidence>
<evidence type="ECO:0000256" key="5">
    <source>
        <dbReference type="ARBA" id="ARBA00023004"/>
    </source>
</evidence>
<evidence type="ECO:0000313" key="9">
    <source>
        <dbReference type="EMBL" id="MCB5362303.1"/>
    </source>
</evidence>
<keyword evidence="10" id="KW-1185">Reference proteome</keyword>
<keyword evidence="5 6" id="KW-0408">Iron</keyword>
<keyword evidence="2 6" id="KW-0349">Heme</keyword>
<evidence type="ECO:0000256" key="6">
    <source>
        <dbReference type="PROSITE-ProRule" id="PRU00433"/>
    </source>
</evidence>
<evidence type="ECO:0000256" key="4">
    <source>
        <dbReference type="ARBA" id="ARBA00022982"/>
    </source>
</evidence>
<evidence type="ECO:0000256" key="1">
    <source>
        <dbReference type="ARBA" id="ARBA00022448"/>
    </source>
</evidence>
<dbReference type="PANTHER" id="PTHR33751:SF9">
    <property type="entry name" value="CYTOCHROME C4"/>
    <property type="match status" value="1"/>
</dbReference>
<feature type="signal peptide" evidence="7">
    <location>
        <begin position="1"/>
        <end position="29"/>
    </location>
</feature>
<protein>
    <submittedName>
        <fullName evidence="9">C-type cytochrome</fullName>
    </submittedName>
</protein>
<proteinExistence type="predicted"/>
<evidence type="ECO:0000256" key="2">
    <source>
        <dbReference type="ARBA" id="ARBA00022617"/>
    </source>
</evidence>
<dbReference type="PANTHER" id="PTHR33751">
    <property type="entry name" value="CBB3-TYPE CYTOCHROME C OXIDASE SUBUNIT FIXP"/>
    <property type="match status" value="1"/>
</dbReference>
<keyword evidence="7" id="KW-0732">Signal</keyword>
<sequence length="118" mass="12356">MTLRAKTAVRALPALAATVLFAMSGQVCAQDTAVVGDPKAAQGKISMCIGCHGIPAYKAAFPEVVHVPKIAGQNAEYIVVALQEYASGARSFPTMQAIAQNLSPQDMADLAAYYSNLK</sequence>
<comment type="caution">
    <text evidence="9">The sequence shown here is derived from an EMBL/GenBank/DDBJ whole genome shotgun (WGS) entry which is preliminary data.</text>
</comment>